<reference evidence="2" key="1">
    <citation type="journal article" date="2006" name="PLoS Biol.">
        <title>Macronuclear genome sequence of the ciliate Tetrahymena thermophila, a model eukaryote.</title>
        <authorList>
            <person name="Eisen J.A."/>
            <person name="Coyne R.S."/>
            <person name="Wu M."/>
            <person name="Wu D."/>
            <person name="Thiagarajan M."/>
            <person name="Wortman J.R."/>
            <person name="Badger J.H."/>
            <person name="Ren Q."/>
            <person name="Amedeo P."/>
            <person name="Jones K.M."/>
            <person name="Tallon L.J."/>
            <person name="Delcher A.L."/>
            <person name="Salzberg S.L."/>
            <person name="Silva J.C."/>
            <person name="Haas B.J."/>
            <person name="Majoros W.H."/>
            <person name="Farzad M."/>
            <person name="Carlton J.M."/>
            <person name="Smith R.K. Jr."/>
            <person name="Garg J."/>
            <person name="Pearlman R.E."/>
            <person name="Karrer K.M."/>
            <person name="Sun L."/>
            <person name="Manning G."/>
            <person name="Elde N.C."/>
            <person name="Turkewitz A.P."/>
            <person name="Asai D.J."/>
            <person name="Wilkes D.E."/>
            <person name="Wang Y."/>
            <person name="Cai H."/>
            <person name="Collins K."/>
            <person name="Stewart B.A."/>
            <person name="Lee S.R."/>
            <person name="Wilamowska K."/>
            <person name="Weinberg Z."/>
            <person name="Ruzzo W.L."/>
            <person name="Wloga D."/>
            <person name="Gaertig J."/>
            <person name="Frankel J."/>
            <person name="Tsao C.-C."/>
            <person name="Gorovsky M.A."/>
            <person name="Keeling P.J."/>
            <person name="Waller R.F."/>
            <person name="Patron N.J."/>
            <person name="Cherry J.M."/>
            <person name="Stover N.A."/>
            <person name="Krieger C.J."/>
            <person name="del Toro C."/>
            <person name="Ryder H.F."/>
            <person name="Williamson S.C."/>
            <person name="Barbeau R.A."/>
            <person name="Hamilton E.P."/>
            <person name="Orias E."/>
        </authorList>
    </citation>
    <scope>NUCLEOTIDE SEQUENCE [LARGE SCALE GENOMIC DNA]</scope>
    <source>
        <strain evidence="2">SB210</strain>
    </source>
</reference>
<evidence type="ECO:0000313" key="1">
    <source>
        <dbReference type="EMBL" id="EWS73688.1"/>
    </source>
</evidence>
<keyword evidence="2" id="KW-1185">Reference proteome</keyword>
<evidence type="ECO:0000313" key="2">
    <source>
        <dbReference type="Proteomes" id="UP000009168"/>
    </source>
</evidence>
<dbReference type="KEGG" id="tet:TTHERM_001639969"/>
<sequence length="54" mass="6555">MKKLAQGFISVMQSFYNTIFQFSASTKFQFSTKIRHRKFRKISRGIFGLRQQFW</sequence>
<proteinExistence type="predicted"/>
<dbReference type="RefSeq" id="XP_012653818.1">
    <property type="nucleotide sequence ID" value="XM_012798364.1"/>
</dbReference>
<dbReference type="GeneID" id="24442497"/>
<organism evidence="1 2">
    <name type="scientific">Tetrahymena thermophila (strain SB210)</name>
    <dbReference type="NCBI Taxonomy" id="312017"/>
    <lineage>
        <taxon>Eukaryota</taxon>
        <taxon>Sar</taxon>
        <taxon>Alveolata</taxon>
        <taxon>Ciliophora</taxon>
        <taxon>Intramacronucleata</taxon>
        <taxon>Oligohymenophorea</taxon>
        <taxon>Hymenostomatida</taxon>
        <taxon>Tetrahymenina</taxon>
        <taxon>Tetrahymenidae</taxon>
        <taxon>Tetrahymena</taxon>
    </lineage>
</organism>
<dbReference type="AlphaFoldDB" id="W7XB92"/>
<name>W7XB92_TETTS</name>
<protein>
    <submittedName>
        <fullName evidence="1">Uncharacterized protein</fullName>
    </submittedName>
</protein>
<dbReference type="Proteomes" id="UP000009168">
    <property type="component" value="Unassembled WGS sequence"/>
</dbReference>
<dbReference type="EMBL" id="GG662649">
    <property type="protein sequence ID" value="EWS73688.1"/>
    <property type="molecule type" value="Genomic_DNA"/>
</dbReference>
<gene>
    <name evidence="1" type="ORF">TTHERM_001639969</name>
</gene>
<dbReference type="InParanoid" id="W7XB92"/>
<accession>W7XB92</accession>